<protein>
    <submittedName>
        <fullName evidence="6">Ribosomal-protein-alanine acetyltransferase</fullName>
    </submittedName>
</protein>
<dbReference type="AlphaFoldDB" id="I2PZX2"/>
<dbReference type="OrthoDB" id="529907at2"/>
<sequence>MKIPTPPAPARLGPESAAALAVLEAKCFPDPWDLAAFAAAFARPAFAAYGIPAGTGLAAYATFHFLGDEFEVLNIATDPDLRGQGLAGKLFAHVLQHAAEMGMNRGYLEVRAGNVPARRLYARHGFREVGLRKRYYSDTGEDALVMVREGAAGAAHPS</sequence>
<comment type="similarity">
    <text evidence="1">Belongs to the acetyltransferase family. RimI subfamily.</text>
</comment>
<dbReference type="EMBL" id="JH600068">
    <property type="protein sequence ID" value="EIG53078.1"/>
    <property type="molecule type" value="Genomic_DNA"/>
</dbReference>
<dbReference type="NCBIfam" id="TIGR01575">
    <property type="entry name" value="rimI"/>
    <property type="match status" value="1"/>
</dbReference>
<dbReference type="Gene3D" id="3.40.630.30">
    <property type="match status" value="1"/>
</dbReference>
<feature type="domain" description="N-acetyltransferase" evidence="5">
    <location>
        <begin position="1"/>
        <end position="151"/>
    </location>
</feature>
<keyword evidence="3 6" id="KW-0808">Transferase</keyword>
<gene>
    <name evidence="6" type="ORF">DesU5LDRAFT_1386</name>
</gene>
<keyword evidence="2" id="KW-0963">Cytoplasm</keyword>
<name>I2PZX2_9BACT</name>
<dbReference type="Pfam" id="PF00583">
    <property type="entry name" value="Acetyltransf_1"/>
    <property type="match status" value="1"/>
</dbReference>
<proteinExistence type="inferred from homology"/>
<dbReference type="SUPFAM" id="SSF55729">
    <property type="entry name" value="Acyl-CoA N-acyltransferases (Nat)"/>
    <property type="match status" value="1"/>
</dbReference>
<dbReference type="CDD" id="cd04301">
    <property type="entry name" value="NAT_SF"/>
    <property type="match status" value="1"/>
</dbReference>
<organism evidence="6">
    <name type="scientific">Desulfovibrio sp. U5L</name>
    <dbReference type="NCBI Taxonomy" id="596152"/>
    <lineage>
        <taxon>Bacteria</taxon>
        <taxon>Pseudomonadati</taxon>
        <taxon>Thermodesulfobacteriota</taxon>
        <taxon>Desulfovibrionia</taxon>
        <taxon>Desulfovibrionales</taxon>
        <taxon>Desulfovibrionaceae</taxon>
        <taxon>Desulfovibrio</taxon>
    </lineage>
</organism>
<dbReference type="PROSITE" id="PS51186">
    <property type="entry name" value="GNAT"/>
    <property type="match status" value="1"/>
</dbReference>
<keyword evidence="4" id="KW-0012">Acyltransferase</keyword>
<dbReference type="InterPro" id="IPR006464">
    <property type="entry name" value="AcTrfase_RimI/Ard1"/>
</dbReference>
<reference evidence="6" key="1">
    <citation type="submission" date="2011-11" db="EMBL/GenBank/DDBJ databases">
        <title>Improved High-Quality Draft sequence of Desulfovibrio sp. U5L.</title>
        <authorList>
            <consortium name="US DOE Joint Genome Institute"/>
            <person name="Lucas S."/>
            <person name="Han J."/>
            <person name="Lapidus A."/>
            <person name="Cheng J.-F."/>
            <person name="Goodwin L."/>
            <person name="Pitluck S."/>
            <person name="Peters L."/>
            <person name="Ovchinnikova G."/>
            <person name="Held B."/>
            <person name="Detter J.C."/>
            <person name="Han C."/>
            <person name="Tapia R."/>
            <person name="Land M."/>
            <person name="Hauser L."/>
            <person name="Kyrpides N."/>
            <person name="Ivanova N."/>
            <person name="Pagani I."/>
            <person name="Gabster J."/>
            <person name="Walker C."/>
            <person name="Stolyar S."/>
            <person name="Stahl D."/>
            <person name="Arkin A."/>
            <person name="Dehal P."/>
            <person name="Hazen T."/>
            <person name="Woyke T."/>
        </authorList>
    </citation>
    <scope>NUCLEOTIDE SEQUENCE [LARGE SCALE GENOMIC DNA]</scope>
    <source>
        <strain evidence="6">U5L</strain>
    </source>
</reference>
<dbReference type="InterPro" id="IPR050680">
    <property type="entry name" value="YpeA/RimI_acetyltransf"/>
</dbReference>
<dbReference type="PANTHER" id="PTHR43420">
    <property type="entry name" value="ACETYLTRANSFERASE"/>
    <property type="match status" value="1"/>
</dbReference>
<dbReference type="PANTHER" id="PTHR43420:SF44">
    <property type="entry name" value="ACETYLTRANSFERASE YPEA"/>
    <property type="match status" value="1"/>
</dbReference>
<evidence type="ECO:0000256" key="3">
    <source>
        <dbReference type="ARBA" id="ARBA00022679"/>
    </source>
</evidence>
<evidence type="ECO:0000313" key="6">
    <source>
        <dbReference type="EMBL" id="EIG53078.1"/>
    </source>
</evidence>
<dbReference type="InterPro" id="IPR000182">
    <property type="entry name" value="GNAT_dom"/>
</dbReference>
<dbReference type="GO" id="GO:0008080">
    <property type="term" value="F:N-acetyltransferase activity"/>
    <property type="evidence" value="ECO:0007669"/>
    <property type="project" value="InterPro"/>
</dbReference>
<evidence type="ECO:0000256" key="4">
    <source>
        <dbReference type="ARBA" id="ARBA00023315"/>
    </source>
</evidence>
<dbReference type="HOGENOM" id="CLU_013985_23_3_7"/>
<dbReference type="STRING" id="596152.DesU5LDRAFT_1386"/>
<accession>I2PZX2</accession>
<dbReference type="eggNOG" id="COG0456">
    <property type="taxonomic scope" value="Bacteria"/>
</dbReference>
<dbReference type="InterPro" id="IPR016181">
    <property type="entry name" value="Acyl_CoA_acyltransferase"/>
</dbReference>
<evidence type="ECO:0000256" key="1">
    <source>
        <dbReference type="ARBA" id="ARBA00005395"/>
    </source>
</evidence>
<evidence type="ECO:0000256" key="2">
    <source>
        <dbReference type="ARBA" id="ARBA00022490"/>
    </source>
</evidence>
<evidence type="ECO:0000259" key="5">
    <source>
        <dbReference type="PROSITE" id="PS51186"/>
    </source>
</evidence>